<reference evidence="1 2" key="1">
    <citation type="journal article" date="2020" name="Nat. Food">
        <title>A phased Vanilla planifolia genome enables genetic improvement of flavour and production.</title>
        <authorList>
            <person name="Hasing T."/>
            <person name="Tang H."/>
            <person name="Brym M."/>
            <person name="Khazi F."/>
            <person name="Huang T."/>
            <person name="Chambers A.H."/>
        </authorList>
    </citation>
    <scope>NUCLEOTIDE SEQUENCE [LARGE SCALE GENOMIC DNA]</scope>
    <source>
        <tissue evidence="1">Leaf</tissue>
    </source>
</reference>
<keyword evidence="2" id="KW-1185">Reference proteome</keyword>
<dbReference type="AlphaFoldDB" id="A0A835R1R3"/>
<dbReference type="Proteomes" id="UP000636800">
    <property type="component" value="Chromosome 5"/>
</dbReference>
<dbReference type="EMBL" id="JADCNL010000005">
    <property type="protein sequence ID" value="KAG0481141.1"/>
    <property type="molecule type" value="Genomic_DNA"/>
</dbReference>
<organism evidence="1 2">
    <name type="scientific">Vanilla planifolia</name>
    <name type="common">Vanilla</name>
    <dbReference type="NCBI Taxonomy" id="51239"/>
    <lineage>
        <taxon>Eukaryota</taxon>
        <taxon>Viridiplantae</taxon>
        <taxon>Streptophyta</taxon>
        <taxon>Embryophyta</taxon>
        <taxon>Tracheophyta</taxon>
        <taxon>Spermatophyta</taxon>
        <taxon>Magnoliopsida</taxon>
        <taxon>Liliopsida</taxon>
        <taxon>Asparagales</taxon>
        <taxon>Orchidaceae</taxon>
        <taxon>Vanilloideae</taxon>
        <taxon>Vanilleae</taxon>
        <taxon>Vanilla</taxon>
    </lineage>
</organism>
<accession>A0A835R1R3</accession>
<protein>
    <submittedName>
        <fullName evidence="1">Uncharacterized protein</fullName>
    </submittedName>
</protein>
<gene>
    <name evidence="1" type="ORF">HPP92_011999</name>
</gene>
<evidence type="ECO:0000313" key="2">
    <source>
        <dbReference type="Proteomes" id="UP000636800"/>
    </source>
</evidence>
<proteinExistence type="predicted"/>
<evidence type="ECO:0000313" key="1">
    <source>
        <dbReference type="EMBL" id="KAG0481141.1"/>
    </source>
</evidence>
<name>A0A835R1R3_VANPL</name>
<comment type="caution">
    <text evidence="1">The sequence shown here is derived from an EMBL/GenBank/DDBJ whole genome shotgun (WGS) entry which is preliminary data.</text>
</comment>
<sequence>MDRGKVVLEVEDDEEETLEEIEGFDDFTTASTWEKSLIISPIFVYGLLSRASSTSNLIRIHD</sequence>